<dbReference type="EC" id="2.7.13.3" evidence="2"/>
<dbReference type="NCBIfam" id="TIGR00229">
    <property type="entry name" value="sensory_box"/>
    <property type="match status" value="2"/>
</dbReference>
<dbReference type="Pfam" id="PF02518">
    <property type="entry name" value="HATPase_c"/>
    <property type="match status" value="1"/>
</dbReference>
<dbReference type="CDD" id="cd00130">
    <property type="entry name" value="PAS"/>
    <property type="match status" value="2"/>
</dbReference>
<dbReference type="InterPro" id="IPR036097">
    <property type="entry name" value="HisK_dim/P_sf"/>
</dbReference>
<dbReference type="AlphaFoldDB" id="A0A923KM70"/>
<dbReference type="GO" id="GO:0000155">
    <property type="term" value="F:phosphorelay sensor kinase activity"/>
    <property type="evidence" value="ECO:0007669"/>
    <property type="project" value="InterPro"/>
</dbReference>
<sequence>MGLLSRFMPPAFKHWILAELGDGEEKFTRVFHTSADWIVITRISDSKIVEANAGFETISGYSRDEVIGHPIKDFNVWAVPEQRVELVQELMAKGHARDYLAKMRTKDGSIRDCLVNCALIALKGNVNSHAVWIARDITDQLIASEQSSAAFRLTPDCMTISRLKDGTYIEVNSAFEKAMGMHRKDIIGKTAQDLNVWNSADDRSKLVSLLRQNATVIDYPAQIKLGHNKTRDILINCTLFESRGDELMIAVLHDVTELRAATKEILNLNTNLERRVEERTAELQAANLDLKSALETLNIAKDQLVQSEKLAALGSLVAGVAHELNTPIGNSLTVASTQEEMLNRLVEQIDTGLKRSDLKKFVSEISMATDILTRNLMRAGDLVTSFKHVAVDRTSSKRRRFSLAELTSEILLTMNPTLSKKKCTIQTEVNDAIILDSFPGALGQVLINLINNAIVHGFDSDYAGMISISANFTEDQHAIIEVQDNGKGIHPDNLRRVFEPFFTTRLGQGGSGMGLHIVHNLVTGLLGGKISVLSDQGIHGTTFKLILPIEAPYIDADNDTNQLPNDTRSNM</sequence>
<dbReference type="RefSeq" id="WP_186910549.1">
    <property type="nucleotide sequence ID" value="NZ_JACOFV010000001.1"/>
</dbReference>
<accession>A0A923KM70</accession>
<evidence type="ECO:0000259" key="5">
    <source>
        <dbReference type="PROSITE" id="PS50112"/>
    </source>
</evidence>
<dbReference type="InterPro" id="IPR005467">
    <property type="entry name" value="His_kinase_dom"/>
</dbReference>
<dbReference type="CDD" id="cd00075">
    <property type="entry name" value="HATPase"/>
    <property type="match status" value="1"/>
</dbReference>
<proteinExistence type="predicted"/>
<dbReference type="InterPro" id="IPR001610">
    <property type="entry name" value="PAC"/>
</dbReference>
<dbReference type="PROSITE" id="PS50112">
    <property type="entry name" value="PAS"/>
    <property type="match status" value="1"/>
</dbReference>
<organism evidence="6 7">
    <name type="scientific">Undibacterium jejuense</name>
    <dbReference type="NCBI Taxonomy" id="1344949"/>
    <lineage>
        <taxon>Bacteria</taxon>
        <taxon>Pseudomonadati</taxon>
        <taxon>Pseudomonadota</taxon>
        <taxon>Betaproteobacteria</taxon>
        <taxon>Burkholderiales</taxon>
        <taxon>Oxalobacteraceae</taxon>
        <taxon>Undibacterium</taxon>
    </lineage>
</organism>
<evidence type="ECO:0000313" key="7">
    <source>
        <dbReference type="Proteomes" id="UP000634011"/>
    </source>
</evidence>
<gene>
    <name evidence="6" type="ORF">H8K32_00710</name>
</gene>
<dbReference type="EMBL" id="JACOFV010000001">
    <property type="protein sequence ID" value="MBC3860608.1"/>
    <property type="molecule type" value="Genomic_DNA"/>
</dbReference>
<dbReference type="InterPro" id="IPR036890">
    <property type="entry name" value="HATPase_C_sf"/>
</dbReference>
<dbReference type="SUPFAM" id="SSF47384">
    <property type="entry name" value="Homodimeric domain of signal transducing histidine kinase"/>
    <property type="match status" value="1"/>
</dbReference>
<dbReference type="InterPro" id="IPR004358">
    <property type="entry name" value="Sig_transdc_His_kin-like_C"/>
</dbReference>
<dbReference type="PANTHER" id="PTHR43065:SF42">
    <property type="entry name" value="TWO-COMPONENT SENSOR PPRA"/>
    <property type="match status" value="1"/>
</dbReference>
<reference evidence="6" key="1">
    <citation type="submission" date="2020-08" db="EMBL/GenBank/DDBJ databases">
        <title>Novel species isolated from subtropical streams in China.</title>
        <authorList>
            <person name="Lu H."/>
        </authorList>
    </citation>
    <scope>NUCLEOTIDE SEQUENCE</scope>
    <source>
        <strain evidence="6">KACC 12607</strain>
    </source>
</reference>
<dbReference type="Gene3D" id="3.30.565.10">
    <property type="entry name" value="Histidine kinase-like ATPase, C-terminal domain"/>
    <property type="match status" value="1"/>
</dbReference>
<keyword evidence="7" id="KW-1185">Reference proteome</keyword>
<feature type="domain" description="PAS" evidence="5">
    <location>
        <begin position="23"/>
        <end position="68"/>
    </location>
</feature>
<dbReference type="Gene3D" id="1.10.287.130">
    <property type="match status" value="1"/>
</dbReference>
<dbReference type="SUPFAM" id="SSF55785">
    <property type="entry name" value="PYP-like sensor domain (PAS domain)"/>
    <property type="match status" value="2"/>
</dbReference>
<evidence type="ECO:0000256" key="3">
    <source>
        <dbReference type="SAM" id="Coils"/>
    </source>
</evidence>
<dbReference type="PRINTS" id="PR00344">
    <property type="entry name" value="BCTRLSENSOR"/>
</dbReference>
<evidence type="ECO:0000313" key="6">
    <source>
        <dbReference type="EMBL" id="MBC3860608.1"/>
    </source>
</evidence>
<dbReference type="InterPro" id="IPR003594">
    <property type="entry name" value="HATPase_dom"/>
</dbReference>
<name>A0A923KM70_9BURK</name>
<dbReference type="Proteomes" id="UP000634011">
    <property type="component" value="Unassembled WGS sequence"/>
</dbReference>
<dbReference type="Pfam" id="PF13426">
    <property type="entry name" value="PAS_9"/>
    <property type="match status" value="2"/>
</dbReference>
<keyword evidence="3" id="KW-0175">Coiled coil</keyword>
<dbReference type="SMART" id="SM00091">
    <property type="entry name" value="PAS"/>
    <property type="match status" value="2"/>
</dbReference>
<dbReference type="SMART" id="SM00387">
    <property type="entry name" value="HATPase_c"/>
    <property type="match status" value="1"/>
</dbReference>
<evidence type="ECO:0000256" key="1">
    <source>
        <dbReference type="ARBA" id="ARBA00000085"/>
    </source>
</evidence>
<dbReference type="InterPro" id="IPR000014">
    <property type="entry name" value="PAS"/>
</dbReference>
<dbReference type="SMART" id="SM00086">
    <property type="entry name" value="PAC"/>
    <property type="match status" value="2"/>
</dbReference>
<dbReference type="PANTHER" id="PTHR43065">
    <property type="entry name" value="SENSOR HISTIDINE KINASE"/>
    <property type="match status" value="1"/>
</dbReference>
<dbReference type="PROSITE" id="PS50109">
    <property type="entry name" value="HIS_KIN"/>
    <property type="match status" value="1"/>
</dbReference>
<evidence type="ECO:0000256" key="2">
    <source>
        <dbReference type="ARBA" id="ARBA00012438"/>
    </source>
</evidence>
<dbReference type="InterPro" id="IPR035965">
    <property type="entry name" value="PAS-like_dom_sf"/>
</dbReference>
<feature type="coiled-coil region" evidence="3">
    <location>
        <begin position="258"/>
        <end position="310"/>
    </location>
</feature>
<dbReference type="SUPFAM" id="SSF55874">
    <property type="entry name" value="ATPase domain of HSP90 chaperone/DNA topoisomerase II/histidine kinase"/>
    <property type="match status" value="1"/>
</dbReference>
<protein>
    <recommendedName>
        <fullName evidence="2">histidine kinase</fullName>
        <ecNumber evidence="2">2.7.13.3</ecNumber>
    </recommendedName>
</protein>
<feature type="domain" description="Histidine kinase" evidence="4">
    <location>
        <begin position="319"/>
        <end position="551"/>
    </location>
</feature>
<comment type="caution">
    <text evidence="6">The sequence shown here is derived from an EMBL/GenBank/DDBJ whole genome shotgun (WGS) entry which is preliminary data.</text>
</comment>
<dbReference type="Gene3D" id="3.30.450.20">
    <property type="entry name" value="PAS domain"/>
    <property type="match status" value="2"/>
</dbReference>
<comment type="catalytic activity">
    <reaction evidence="1">
        <text>ATP + protein L-histidine = ADP + protein N-phospho-L-histidine.</text>
        <dbReference type="EC" id="2.7.13.3"/>
    </reaction>
</comment>
<evidence type="ECO:0000259" key="4">
    <source>
        <dbReference type="PROSITE" id="PS50109"/>
    </source>
</evidence>